<dbReference type="Proteomes" id="UP000468531">
    <property type="component" value="Unassembled WGS sequence"/>
</dbReference>
<dbReference type="Gene3D" id="2.40.50.90">
    <property type="match status" value="1"/>
</dbReference>
<feature type="chain" id="PRO_5027109195" evidence="1">
    <location>
        <begin position="21"/>
        <end position="241"/>
    </location>
</feature>
<name>A0A6P1B726_9BRAD</name>
<evidence type="ECO:0000313" key="3">
    <source>
        <dbReference type="EMBL" id="NEU94329.1"/>
    </source>
</evidence>
<evidence type="ECO:0000313" key="4">
    <source>
        <dbReference type="Proteomes" id="UP000468531"/>
    </source>
</evidence>
<dbReference type="AlphaFoldDB" id="A0A6P1B726"/>
<organism evidence="3 4">
    <name type="scientific">Bradyrhizobium uaiense</name>
    <dbReference type="NCBI Taxonomy" id="2594946"/>
    <lineage>
        <taxon>Bacteria</taxon>
        <taxon>Pseudomonadati</taxon>
        <taxon>Pseudomonadota</taxon>
        <taxon>Alphaproteobacteria</taxon>
        <taxon>Hyphomicrobiales</taxon>
        <taxon>Nitrobacteraceae</taxon>
        <taxon>Bradyrhizobium</taxon>
    </lineage>
</organism>
<dbReference type="RefSeq" id="WP_163149332.1">
    <property type="nucleotide sequence ID" value="NZ_VKHP01000001.1"/>
</dbReference>
<proteinExistence type="predicted"/>
<comment type="caution">
    <text evidence="3">The sequence shown here is derived from an EMBL/GenBank/DDBJ whole genome shotgun (WGS) entry which is preliminary data.</text>
</comment>
<feature type="domain" description="TNase-like" evidence="2">
    <location>
        <begin position="21"/>
        <end position="144"/>
    </location>
</feature>
<dbReference type="PANTHER" id="PTHR12302:SF26">
    <property type="entry name" value="BLR1266 PROTEIN"/>
    <property type="match status" value="1"/>
</dbReference>
<accession>A0A6P1B726</accession>
<reference evidence="3 4" key="1">
    <citation type="journal article" date="2020" name="Arch. Microbiol.">
        <title>Bradyrhizobium uaiense sp. nov., a new highly efficient cowpea symbiont.</title>
        <authorList>
            <person name="Cabral Michel D."/>
            <person name="Azarias Guimaraes A."/>
            <person name="Martins da Costa E."/>
            <person name="Soares de Carvalho T."/>
            <person name="Balsanelli E."/>
            <person name="Willems A."/>
            <person name="Maltempi de Souza E."/>
            <person name="de Souza Moreira F.M."/>
        </authorList>
    </citation>
    <scope>NUCLEOTIDE SEQUENCE [LARGE SCALE GENOMIC DNA]</scope>
    <source>
        <strain evidence="3 4">UFLA 03-164</strain>
    </source>
</reference>
<sequence length="241" mass="26345">MKYRVMMAALLAIIASPVCAAKLSGTPQILDANMIEIEQIRIRLSGIEAPETDQICLDAHGRKWACGVAARNALINYSNGRIWDCHTAGADKYGRSLGSCFIEGQDVNAWMVSSGWALSSDPSTHVYVINEVVASNAFAGLWSGAFITPWDWRRRNKSTIIVGASSVPNKAQELLLGSALQSDPPSPDCLIKGTVDGDGERTYHSPGQLSYEQIDMTKKPAERWFCSENEAEAMGWHRAAR</sequence>
<keyword evidence="4" id="KW-1185">Reference proteome</keyword>
<dbReference type="Pfam" id="PF00565">
    <property type="entry name" value="SNase"/>
    <property type="match status" value="1"/>
</dbReference>
<keyword evidence="1" id="KW-0732">Signal</keyword>
<evidence type="ECO:0000259" key="2">
    <source>
        <dbReference type="SMART" id="SM00318"/>
    </source>
</evidence>
<feature type="signal peptide" evidence="1">
    <location>
        <begin position="1"/>
        <end position="20"/>
    </location>
</feature>
<protein>
    <submittedName>
        <fullName evidence="3">Thermonuclease family protein</fullName>
    </submittedName>
</protein>
<evidence type="ECO:0000256" key="1">
    <source>
        <dbReference type="SAM" id="SignalP"/>
    </source>
</evidence>
<dbReference type="InterPro" id="IPR035437">
    <property type="entry name" value="SNase_OB-fold_sf"/>
</dbReference>
<gene>
    <name evidence="3" type="ORF">FNJ47_00410</name>
</gene>
<dbReference type="InterPro" id="IPR016071">
    <property type="entry name" value="Staphylococal_nuclease_OB-fold"/>
</dbReference>
<dbReference type="EMBL" id="VKHP01000001">
    <property type="protein sequence ID" value="NEU94329.1"/>
    <property type="molecule type" value="Genomic_DNA"/>
</dbReference>
<dbReference type="SUPFAM" id="SSF50199">
    <property type="entry name" value="Staphylococcal nuclease"/>
    <property type="match status" value="1"/>
</dbReference>
<dbReference type="SMART" id="SM00318">
    <property type="entry name" value="SNc"/>
    <property type="match status" value="1"/>
</dbReference>
<dbReference type="PANTHER" id="PTHR12302">
    <property type="entry name" value="EBNA2 BINDING PROTEIN P100"/>
    <property type="match status" value="1"/>
</dbReference>